<evidence type="ECO:0000313" key="3">
    <source>
        <dbReference type="EMBL" id="MBC9716936.1"/>
    </source>
</evidence>
<feature type="transmembrane region" description="Helical" evidence="1">
    <location>
        <begin position="184"/>
        <end position="204"/>
    </location>
</feature>
<dbReference type="Proteomes" id="UP000642284">
    <property type="component" value="Unassembled WGS sequence"/>
</dbReference>
<feature type="transmembrane region" description="Helical" evidence="1">
    <location>
        <begin position="135"/>
        <end position="164"/>
    </location>
</feature>
<dbReference type="EMBL" id="JACTVJ010000017">
    <property type="protein sequence ID" value="MBC9716936.1"/>
    <property type="molecule type" value="Genomic_DNA"/>
</dbReference>
<keyword evidence="1" id="KW-1133">Transmembrane helix</keyword>
<protein>
    <recommendedName>
        <fullName evidence="2">Terminal beta-(1-&gt;2)-arabinofuranosyltransferase C-terminal domain-containing protein</fullName>
    </recommendedName>
</protein>
<evidence type="ECO:0000313" key="4">
    <source>
        <dbReference type="Proteomes" id="UP000642284"/>
    </source>
</evidence>
<dbReference type="Pfam" id="PF26371">
    <property type="entry name" value="AftB_C"/>
    <property type="match status" value="1"/>
</dbReference>
<proteinExistence type="predicted"/>
<evidence type="ECO:0000259" key="2">
    <source>
        <dbReference type="Pfam" id="PF26371"/>
    </source>
</evidence>
<dbReference type="InterPro" id="IPR058983">
    <property type="entry name" value="AftB_C"/>
</dbReference>
<gene>
    <name evidence="3" type="ORF">H9Y04_30825</name>
</gene>
<evidence type="ECO:0000256" key="1">
    <source>
        <dbReference type="SAM" id="Phobius"/>
    </source>
</evidence>
<comment type="caution">
    <text evidence="3">The sequence shown here is derived from an EMBL/GenBank/DDBJ whole genome shotgun (WGS) entry which is preliminary data.</text>
</comment>
<keyword evidence="1" id="KW-0812">Transmembrane</keyword>
<feature type="transmembrane region" description="Helical" evidence="1">
    <location>
        <begin position="99"/>
        <end position="123"/>
    </location>
</feature>
<feature type="transmembrane region" description="Helical" evidence="1">
    <location>
        <begin position="289"/>
        <end position="306"/>
    </location>
</feature>
<name>A0ABR7SQZ5_9ACTN</name>
<keyword evidence="4" id="KW-1185">Reference proteome</keyword>
<accession>A0ABR7SQZ5</accession>
<dbReference type="RefSeq" id="WP_187817389.1">
    <property type="nucleotide sequence ID" value="NZ_JACTVJ010000017.1"/>
</dbReference>
<reference evidence="3 4" key="1">
    <citation type="submission" date="2020-08" db="EMBL/GenBank/DDBJ databases">
        <title>Genemic of Streptomyces polyaspartic.</title>
        <authorList>
            <person name="Liu W."/>
        </authorList>
    </citation>
    <scope>NUCLEOTIDE SEQUENCE [LARGE SCALE GENOMIC DNA]</scope>
    <source>
        <strain evidence="3 4">TRM66268-LWL</strain>
    </source>
</reference>
<feature type="transmembrane region" description="Helical" evidence="1">
    <location>
        <begin position="265"/>
        <end position="283"/>
    </location>
</feature>
<organism evidence="3 4">
    <name type="scientific">Streptomyces polyasparticus</name>
    <dbReference type="NCBI Taxonomy" id="2767826"/>
    <lineage>
        <taxon>Bacteria</taxon>
        <taxon>Bacillati</taxon>
        <taxon>Actinomycetota</taxon>
        <taxon>Actinomycetes</taxon>
        <taxon>Kitasatosporales</taxon>
        <taxon>Streptomycetaceae</taxon>
        <taxon>Streptomyces</taxon>
    </lineage>
</organism>
<feature type="transmembrane region" description="Helical" evidence="1">
    <location>
        <begin position="24"/>
        <end position="41"/>
    </location>
</feature>
<sequence length="556" mass="58814">MATTYAPTHTVEFTEDDTRPMRRLRYGLIALPALVILVAGFQRRWMSDDALIYVRTVRQILAGNGPVFNPGERAEASTGTLWQWLLAAVGLTGADLAQAAVHGGLLLTAAGFALAALGCLRLYGDSSMLPLGAPLLLALPPVWDFATSGLETGLATCWLAGGWLLLVTRPASVWTSVVLGLGPLVRPDLGLVSAVFLGAQWLLVRPGRRRTLAGLGAAVALPGAYEIFRAGYYGHLVPLPAVTKEASQSLWGRGFTYLGDFAGPYLLWVPALFVLAAVLPVRAESRDRLVPVLAPVLAGVLCWAYVIKVGGDFMHGRMLLPGLFLMLLPVFLAPASRATALASVGVAVWAAVCASVLRIDYEGRVGPGGIADERGVYVAQNADPHPLHHTFAGADWHARYGKAARAAEPPALLLPGPVRLAAGTPTVTGVYPVLGHNGTSVPLDGAALDPIGLAYPLAAHSERVEGGRVGHDKQLPDAWVIADRGAGELPSGVDPSKVEAARRALRCGALAELREATHAPLTTRRFLANLTGSFQRTGFRFPTDPAQAERELCGRD</sequence>
<keyword evidence="1" id="KW-0472">Membrane</keyword>
<feature type="domain" description="Terminal beta-(1-&gt;2)-arabinofuranosyltransferase C-terminal" evidence="2">
    <location>
        <begin position="430"/>
        <end position="545"/>
    </location>
</feature>